<feature type="chain" id="PRO_5046815423" evidence="6">
    <location>
        <begin position="24"/>
        <end position="521"/>
    </location>
</feature>
<proteinExistence type="inferred from homology"/>
<protein>
    <submittedName>
        <fullName evidence="7">Uncharacterized protein</fullName>
    </submittedName>
</protein>
<feature type="compositionally biased region" description="Polar residues" evidence="5">
    <location>
        <begin position="130"/>
        <end position="155"/>
    </location>
</feature>
<evidence type="ECO:0000256" key="3">
    <source>
        <dbReference type="ARBA" id="ARBA00022525"/>
    </source>
</evidence>
<comment type="caution">
    <text evidence="7">The sequence shown here is derived from an EMBL/GenBank/DDBJ whole genome shotgun (WGS) entry which is preliminary data.</text>
</comment>
<evidence type="ECO:0000313" key="7">
    <source>
        <dbReference type="EMBL" id="KAG7306670.1"/>
    </source>
</evidence>
<feature type="compositionally biased region" description="Acidic residues" evidence="5">
    <location>
        <begin position="63"/>
        <end position="72"/>
    </location>
</feature>
<keyword evidence="8" id="KW-1185">Reference proteome</keyword>
<evidence type="ECO:0000256" key="6">
    <source>
        <dbReference type="SAM" id="SignalP"/>
    </source>
</evidence>
<comment type="similarity">
    <text evidence="2">Belongs to the major royal jelly protein family.</text>
</comment>
<accession>A0ABQ7QNQ2</accession>
<dbReference type="PANTHER" id="PTHR10009">
    <property type="entry name" value="PROTEIN YELLOW-RELATED"/>
    <property type="match status" value="1"/>
</dbReference>
<keyword evidence="3" id="KW-0964">Secreted</keyword>
<feature type="region of interest" description="Disordered" evidence="5">
    <location>
        <begin position="63"/>
        <end position="155"/>
    </location>
</feature>
<keyword evidence="4 6" id="KW-0732">Signal</keyword>
<dbReference type="Gene3D" id="2.120.10.30">
    <property type="entry name" value="TolB, C-terminal domain"/>
    <property type="match status" value="1"/>
</dbReference>
<organism evidence="7 8">
    <name type="scientific">Plutella xylostella</name>
    <name type="common">Diamondback moth</name>
    <name type="synonym">Plutella maculipennis</name>
    <dbReference type="NCBI Taxonomy" id="51655"/>
    <lineage>
        <taxon>Eukaryota</taxon>
        <taxon>Metazoa</taxon>
        <taxon>Ecdysozoa</taxon>
        <taxon>Arthropoda</taxon>
        <taxon>Hexapoda</taxon>
        <taxon>Insecta</taxon>
        <taxon>Pterygota</taxon>
        <taxon>Neoptera</taxon>
        <taxon>Endopterygota</taxon>
        <taxon>Lepidoptera</taxon>
        <taxon>Glossata</taxon>
        <taxon>Ditrysia</taxon>
        <taxon>Yponomeutoidea</taxon>
        <taxon>Plutellidae</taxon>
        <taxon>Plutella</taxon>
    </lineage>
</organism>
<comment type="subcellular location">
    <subcellularLocation>
        <location evidence="1">Secreted</location>
    </subcellularLocation>
</comment>
<evidence type="ECO:0000256" key="4">
    <source>
        <dbReference type="ARBA" id="ARBA00022729"/>
    </source>
</evidence>
<name>A0ABQ7QNQ2_PLUXY</name>
<evidence type="ECO:0000313" key="8">
    <source>
        <dbReference type="Proteomes" id="UP000823941"/>
    </source>
</evidence>
<dbReference type="InterPro" id="IPR017996">
    <property type="entry name" value="MRJP/yellow-related"/>
</dbReference>
<dbReference type="EMBL" id="JAHIBW010000011">
    <property type="protein sequence ID" value="KAG7306670.1"/>
    <property type="molecule type" value="Genomic_DNA"/>
</dbReference>
<evidence type="ECO:0000256" key="5">
    <source>
        <dbReference type="SAM" id="MobiDB-lite"/>
    </source>
</evidence>
<dbReference type="Pfam" id="PF03022">
    <property type="entry name" value="MRJP"/>
    <property type="match status" value="1"/>
</dbReference>
<gene>
    <name evidence="7" type="ORF">JYU34_008092</name>
</gene>
<feature type="signal peptide" evidence="6">
    <location>
        <begin position="1"/>
        <end position="23"/>
    </location>
</feature>
<feature type="compositionally biased region" description="Low complexity" evidence="5">
    <location>
        <begin position="114"/>
        <end position="129"/>
    </location>
</feature>
<dbReference type="PANTHER" id="PTHR10009:SF10">
    <property type="entry name" value="L-DOPACHROME TAUTOMERASE YELLOW-F-RELATED"/>
    <property type="match status" value="1"/>
</dbReference>
<evidence type="ECO:0000256" key="2">
    <source>
        <dbReference type="ARBA" id="ARBA00009127"/>
    </source>
</evidence>
<evidence type="ECO:0000256" key="1">
    <source>
        <dbReference type="ARBA" id="ARBA00004613"/>
    </source>
</evidence>
<reference evidence="7 8" key="1">
    <citation type="submission" date="2021-06" db="EMBL/GenBank/DDBJ databases">
        <title>A haploid diamondback moth (Plutella xylostella L.) genome assembly resolves 31 chromosomes and identifies a diamide resistance mutation.</title>
        <authorList>
            <person name="Ward C.M."/>
            <person name="Perry K.D."/>
            <person name="Baker G."/>
            <person name="Powis K."/>
            <person name="Heckel D.G."/>
            <person name="Baxter S.W."/>
        </authorList>
    </citation>
    <scope>NUCLEOTIDE SEQUENCE [LARGE SCALE GENOMIC DNA]</scope>
    <source>
        <strain evidence="7 8">LV</strain>
        <tissue evidence="7">Single pupa</tissue>
    </source>
</reference>
<feature type="compositionally biased region" description="Polar residues" evidence="5">
    <location>
        <begin position="96"/>
        <end position="108"/>
    </location>
</feature>
<dbReference type="InterPro" id="IPR011042">
    <property type="entry name" value="6-blade_b-propeller_TolB-like"/>
</dbReference>
<sequence length="521" mass="57921">MGPSTLLLPCLLLLSSSSSPAQGQNIERRLGPLREVFAWKQLTFDINGHTLLRDRFGGIDEDASEADVEADAESTRERRQADSVYFIQPDSDRNQGEQGNANNRPNSSYGGGNRPNQNNGNRPNQTNNGFENQGSGNGGSRPTVTSTTARPSNESGRFFVQYNNVPMGVERVGNRLFVTVPRRRFGIPSTLNYIDLTRSSNTRSPALKPYPSLRQGSTLVSIYRTRADSCGRLWAVDTGLWEIPDNRRQVQPPAIVIFDLNRNRQIKRYEFKSTDIPSENTPAGLASITIDMKDGDCANAFAYVPDLNTNGIIVYSLREDDSWRLTHNYMHFNPLASNLNIAGQRFQWNDGIFSITLSPASSDGCRVAYFHPMVSTQEFSVSTCVLKNRTAADGSDYWTRFNLLGERGANSQSTMHGLHDRTGVVFYADVGRNALSCWNSATQLVSSNVVILAQDSTRMSYPSDLHVTGDEVWLMVNSMPRFIYSRLDTNEYSFFIYRGSVNDLIMNTPCADGLTLGLSSS</sequence>
<dbReference type="Proteomes" id="UP000823941">
    <property type="component" value="Chromosome 11"/>
</dbReference>